<dbReference type="CDD" id="cd06261">
    <property type="entry name" value="TM_PBP2"/>
    <property type="match status" value="2"/>
</dbReference>
<evidence type="ECO:0000313" key="11">
    <source>
        <dbReference type="Proteomes" id="UP001152755"/>
    </source>
</evidence>
<organism evidence="10 11">
    <name type="scientific">Speluncibacter jeojiensis</name>
    <dbReference type="NCBI Taxonomy" id="2710754"/>
    <lineage>
        <taxon>Bacteria</taxon>
        <taxon>Bacillati</taxon>
        <taxon>Actinomycetota</taxon>
        <taxon>Actinomycetes</taxon>
        <taxon>Mycobacteriales</taxon>
        <taxon>Speluncibacteraceae</taxon>
        <taxon>Speluncibacter</taxon>
    </lineage>
</organism>
<evidence type="ECO:0000256" key="3">
    <source>
        <dbReference type="ARBA" id="ARBA00022475"/>
    </source>
</evidence>
<comment type="caution">
    <text evidence="10">The sequence shown here is derived from an EMBL/GenBank/DDBJ whole genome shotgun (WGS) entry which is preliminary data.</text>
</comment>
<feature type="transmembrane region" description="Helical" evidence="8">
    <location>
        <begin position="418"/>
        <end position="441"/>
    </location>
</feature>
<keyword evidence="6 8" id="KW-1133">Transmembrane helix</keyword>
<dbReference type="AlphaFoldDB" id="A0A9X4M1I6"/>
<dbReference type="InterPro" id="IPR035906">
    <property type="entry name" value="MetI-like_sf"/>
</dbReference>
<evidence type="ECO:0000256" key="6">
    <source>
        <dbReference type="ARBA" id="ARBA00022989"/>
    </source>
</evidence>
<dbReference type="PROSITE" id="PS50928">
    <property type="entry name" value="ABC_TM1"/>
    <property type="match status" value="2"/>
</dbReference>
<dbReference type="Gene3D" id="1.10.3720.10">
    <property type="entry name" value="MetI-like"/>
    <property type="match status" value="2"/>
</dbReference>
<dbReference type="InterPro" id="IPR000515">
    <property type="entry name" value="MetI-like"/>
</dbReference>
<evidence type="ECO:0000256" key="2">
    <source>
        <dbReference type="ARBA" id="ARBA00022448"/>
    </source>
</evidence>
<evidence type="ECO:0000256" key="4">
    <source>
        <dbReference type="ARBA" id="ARBA00022519"/>
    </source>
</evidence>
<dbReference type="Proteomes" id="UP001152755">
    <property type="component" value="Unassembled WGS sequence"/>
</dbReference>
<protein>
    <submittedName>
        <fullName evidence="10">Iron ABC transporter permease</fullName>
    </submittedName>
</protein>
<keyword evidence="11" id="KW-1185">Reference proteome</keyword>
<keyword evidence="4" id="KW-0997">Cell inner membrane</keyword>
<feature type="transmembrane region" description="Helical" evidence="8">
    <location>
        <begin position="461"/>
        <end position="483"/>
    </location>
</feature>
<evidence type="ECO:0000256" key="8">
    <source>
        <dbReference type="RuleBase" id="RU363032"/>
    </source>
</evidence>
<comment type="similarity">
    <text evidence="8">Belongs to the binding-protein-dependent transport system permease family.</text>
</comment>
<dbReference type="GO" id="GO:0055085">
    <property type="term" value="P:transmembrane transport"/>
    <property type="evidence" value="ECO:0007669"/>
    <property type="project" value="InterPro"/>
</dbReference>
<name>A0A9X4M1I6_9ACTN</name>
<feature type="transmembrane region" description="Helical" evidence="8">
    <location>
        <begin position="330"/>
        <end position="352"/>
    </location>
</feature>
<keyword evidence="7 8" id="KW-0472">Membrane</keyword>
<feature type="domain" description="ABC transmembrane type-1" evidence="9">
    <location>
        <begin position="292"/>
        <end position="482"/>
    </location>
</feature>
<evidence type="ECO:0000256" key="5">
    <source>
        <dbReference type="ARBA" id="ARBA00022692"/>
    </source>
</evidence>
<feature type="transmembrane region" description="Helical" evidence="8">
    <location>
        <begin position="252"/>
        <end position="276"/>
    </location>
</feature>
<feature type="transmembrane region" description="Helical" evidence="8">
    <location>
        <begin position="358"/>
        <end position="379"/>
    </location>
</feature>
<feature type="domain" description="ABC transmembrane type-1" evidence="9">
    <location>
        <begin position="37"/>
        <end position="223"/>
    </location>
</feature>
<dbReference type="PANTHER" id="PTHR43357:SF3">
    <property type="entry name" value="FE(3+)-TRANSPORT SYSTEM PERMEASE PROTEIN FBPB 2"/>
    <property type="match status" value="1"/>
</dbReference>
<comment type="subcellular location">
    <subcellularLocation>
        <location evidence="1">Cell inner membrane</location>
        <topology evidence="1">Multi-pass membrane protein</topology>
    </subcellularLocation>
    <subcellularLocation>
        <location evidence="8">Cell membrane</location>
        <topology evidence="8">Multi-pass membrane protein</topology>
    </subcellularLocation>
</comment>
<sequence length="492" mass="52428">MVAAAFVPLGFVVVETAGAGWDTIRELVFRGRVGELLVNTGLLVAVTVPLCVVLGVGAAWLVERTTVFGSRLWAPALAAPLAVPAFVNSYAWVTVIPSLHGLFSGVLIATLSYFPLVYLPVLAALRRLDAEVEESARALGCGPWAVFFRVVLPQLRLAVLGGALLVALHLLSEYGAFAMIRFDTFTTAIFEQFQSTFDGAAGTMLAAVLVLCCLLVLLLEAVSRGRARYARVGSGTGRRAGRTRLGWRQLPAFAALTALLVLALGVPLWVIGRWLVRGGAGVWDGAEMLPALGQTLQYGLIGGVVTVVLAFPTAWLAVRFPGRFTKIVEGCNYITSSLPGIVVALALITVTINWLHPWYQTTTVVFVAYALMFLPRALVNLRAGLAQVPVELEEAARSLGRPPLVAFARVTLRLTAPAAASGIALVFLAIATELTATLMLTPTGTETLATRFWALTGELDYSAAAPFALIMVVVSLPITYLLFRQSQKVAGV</sequence>
<feature type="transmembrane region" description="Helical" evidence="8">
    <location>
        <begin position="296"/>
        <end position="318"/>
    </location>
</feature>
<keyword evidence="3" id="KW-1003">Cell membrane</keyword>
<feature type="transmembrane region" description="Helical" evidence="8">
    <location>
        <begin position="200"/>
        <end position="219"/>
    </location>
</feature>
<feature type="transmembrane region" description="Helical" evidence="8">
    <location>
        <begin position="42"/>
        <end position="62"/>
    </location>
</feature>
<proteinExistence type="inferred from homology"/>
<gene>
    <name evidence="10" type="ORF">NVS88_16615</name>
</gene>
<feature type="transmembrane region" description="Helical" evidence="8">
    <location>
        <begin position="74"/>
        <end position="93"/>
    </location>
</feature>
<keyword evidence="2 8" id="KW-0813">Transport</keyword>
<evidence type="ECO:0000256" key="1">
    <source>
        <dbReference type="ARBA" id="ARBA00004429"/>
    </source>
</evidence>
<dbReference type="SUPFAM" id="SSF161098">
    <property type="entry name" value="MetI-like"/>
    <property type="match status" value="2"/>
</dbReference>
<evidence type="ECO:0000259" key="9">
    <source>
        <dbReference type="PROSITE" id="PS50928"/>
    </source>
</evidence>
<accession>A0A9X4M1I6</accession>
<dbReference type="EMBL" id="JANRHA010000011">
    <property type="protein sequence ID" value="MDG3016179.1"/>
    <property type="molecule type" value="Genomic_DNA"/>
</dbReference>
<feature type="transmembrane region" description="Helical" evidence="8">
    <location>
        <begin position="157"/>
        <end position="180"/>
    </location>
</feature>
<evidence type="ECO:0000313" key="10">
    <source>
        <dbReference type="EMBL" id="MDG3016179.1"/>
    </source>
</evidence>
<reference evidence="10" key="1">
    <citation type="submission" date="2022-08" db="EMBL/GenBank/DDBJ databases">
        <title>Genome analysis of Corynebacteriales strain.</title>
        <authorList>
            <person name="Lee S.D."/>
        </authorList>
    </citation>
    <scope>NUCLEOTIDE SEQUENCE</scope>
    <source>
        <strain evidence="10">D3-21</strain>
    </source>
</reference>
<evidence type="ECO:0000256" key="7">
    <source>
        <dbReference type="ARBA" id="ARBA00023136"/>
    </source>
</evidence>
<dbReference type="GO" id="GO:0005886">
    <property type="term" value="C:plasma membrane"/>
    <property type="evidence" value="ECO:0007669"/>
    <property type="project" value="UniProtKB-SubCell"/>
</dbReference>
<feature type="transmembrane region" description="Helical" evidence="8">
    <location>
        <begin position="99"/>
        <end position="119"/>
    </location>
</feature>
<keyword evidence="5 8" id="KW-0812">Transmembrane</keyword>
<dbReference type="PANTHER" id="PTHR43357">
    <property type="entry name" value="INNER MEMBRANE ABC TRANSPORTER PERMEASE PROTEIN YDCV"/>
    <property type="match status" value="1"/>
</dbReference>
<dbReference type="Pfam" id="PF00528">
    <property type="entry name" value="BPD_transp_1"/>
    <property type="match status" value="2"/>
</dbReference>